<dbReference type="EMBL" id="MT143991">
    <property type="protein sequence ID" value="QJA45486.1"/>
    <property type="molecule type" value="Genomic_DNA"/>
</dbReference>
<gene>
    <name evidence="1" type="ORF">TM448A00243_0035</name>
    <name evidence="2" type="ORF">TM448B00304_0035</name>
</gene>
<protein>
    <submittedName>
        <fullName evidence="1">Uncharacterized protein</fullName>
    </submittedName>
</protein>
<proteinExistence type="predicted"/>
<sequence length="123" mass="13454">MGKPNQYRAQDFIDAIPGTGGIITTIAKRVGCAWHTAAKYIQEYATVKRAYDDETETIADLAEVGLIKALKAEDGSMIRFYLTTKARHRGYVVKQEVDVTTDGKALLGIGVYIPDNGRNDSDG</sequence>
<name>A0A6H1ZC45_9ZZZZ</name>
<reference evidence="1" key="1">
    <citation type="submission" date="2020-03" db="EMBL/GenBank/DDBJ databases">
        <title>The deep terrestrial virosphere.</title>
        <authorList>
            <person name="Holmfeldt K."/>
            <person name="Nilsson E."/>
            <person name="Simone D."/>
            <person name="Lopez-Fernandez M."/>
            <person name="Wu X."/>
            <person name="de Brujin I."/>
            <person name="Lundin D."/>
            <person name="Andersson A."/>
            <person name="Bertilsson S."/>
            <person name="Dopson M."/>
        </authorList>
    </citation>
    <scope>NUCLEOTIDE SEQUENCE</scope>
    <source>
        <strain evidence="1">TM448A00243</strain>
        <strain evidence="2">TM448B00304</strain>
    </source>
</reference>
<evidence type="ECO:0000313" key="2">
    <source>
        <dbReference type="EMBL" id="QJH94856.1"/>
    </source>
</evidence>
<organism evidence="1">
    <name type="scientific">viral metagenome</name>
    <dbReference type="NCBI Taxonomy" id="1070528"/>
    <lineage>
        <taxon>unclassified sequences</taxon>
        <taxon>metagenomes</taxon>
        <taxon>organismal metagenomes</taxon>
    </lineage>
</organism>
<accession>A0A6H1ZC45</accession>
<dbReference type="AlphaFoldDB" id="A0A6H1ZC45"/>
<dbReference type="EMBL" id="MT144607">
    <property type="protein sequence ID" value="QJH94856.1"/>
    <property type="molecule type" value="Genomic_DNA"/>
</dbReference>
<evidence type="ECO:0000313" key="1">
    <source>
        <dbReference type="EMBL" id="QJA45486.1"/>
    </source>
</evidence>